<proteinExistence type="predicted"/>
<evidence type="ECO:0000313" key="3">
    <source>
        <dbReference type="Proteomes" id="UP000245946"/>
    </source>
</evidence>
<dbReference type="InterPro" id="IPR023393">
    <property type="entry name" value="START-like_dom_sf"/>
</dbReference>
<dbReference type="GO" id="GO:0008289">
    <property type="term" value="F:lipid binding"/>
    <property type="evidence" value="ECO:0007669"/>
    <property type="project" value="InterPro"/>
</dbReference>
<dbReference type="PANTHER" id="PTHR19308">
    <property type="entry name" value="PHOSPHATIDYLCHOLINE TRANSFER PROTEIN"/>
    <property type="match status" value="1"/>
</dbReference>
<feature type="domain" description="START" evidence="1">
    <location>
        <begin position="76"/>
        <end position="258"/>
    </location>
</feature>
<evidence type="ECO:0000313" key="2">
    <source>
        <dbReference type="EMBL" id="PWN97846.1"/>
    </source>
</evidence>
<accession>A0A316Z997</accession>
<dbReference type="Gene3D" id="3.30.530.20">
    <property type="match status" value="1"/>
</dbReference>
<reference evidence="2 3" key="1">
    <citation type="journal article" date="2018" name="Mol. Biol. Evol.">
        <title>Broad Genomic Sampling Reveals a Smut Pathogenic Ancestry of the Fungal Clade Ustilaginomycotina.</title>
        <authorList>
            <person name="Kijpornyongpan T."/>
            <person name="Mondo S.J."/>
            <person name="Barry K."/>
            <person name="Sandor L."/>
            <person name="Lee J."/>
            <person name="Lipzen A."/>
            <person name="Pangilinan J."/>
            <person name="LaButti K."/>
            <person name="Hainaut M."/>
            <person name="Henrissat B."/>
            <person name="Grigoriev I.V."/>
            <person name="Spatafora J.W."/>
            <person name="Aime M.C."/>
        </authorList>
    </citation>
    <scope>NUCLEOTIDE SEQUENCE [LARGE SCALE GENOMIC DNA]</scope>
    <source>
        <strain evidence="2 3">MCA 4186</strain>
    </source>
</reference>
<evidence type="ECO:0000259" key="1">
    <source>
        <dbReference type="PROSITE" id="PS50848"/>
    </source>
</evidence>
<dbReference type="InterPro" id="IPR002913">
    <property type="entry name" value="START_lipid-bd_dom"/>
</dbReference>
<keyword evidence="3" id="KW-1185">Reference proteome</keyword>
<dbReference type="GeneID" id="37271692"/>
<gene>
    <name evidence="2" type="ORF">FA09DRAFT_338823</name>
</gene>
<dbReference type="EMBL" id="KZ819293">
    <property type="protein sequence ID" value="PWN97846.1"/>
    <property type="molecule type" value="Genomic_DNA"/>
</dbReference>
<dbReference type="AlphaFoldDB" id="A0A316Z997"/>
<dbReference type="InterPro" id="IPR051213">
    <property type="entry name" value="START_lipid_transfer"/>
</dbReference>
<dbReference type="GO" id="GO:0005737">
    <property type="term" value="C:cytoplasm"/>
    <property type="evidence" value="ECO:0007669"/>
    <property type="project" value="UniProtKB-ARBA"/>
</dbReference>
<dbReference type="RefSeq" id="XP_025598125.1">
    <property type="nucleotide sequence ID" value="XM_025744148.1"/>
</dbReference>
<dbReference type="OrthoDB" id="196858at2759"/>
<protein>
    <recommendedName>
        <fullName evidence="1">START domain-containing protein</fullName>
    </recommendedName>
</protein>
<dbReference type="PANTHER" id="PTHR19308:SF54">
    <property type="entry name" value="START DOMAIN-CONTAINING PROTEIN"/>
    <property type="match status" value="1"/>
</dbReference>
<sequence length="386" mass="42689">MSAFASICSRLVAAASGSGSSTSGATTQHYISEDKAEEAYIDGDLEPPKELHLPLRPAEHGYHPNPYTRDAQLGFELLDDALGPHQPWEDHGVTSDGVHVRMVPAPQPLLPLMYGKTYVPNVSAIQVLACIHVASFRLIWDSRIGSAGIIQRFSHYWHHFYIVWRGIMHIYAPRDAIGVQATRSYGPDGQLQYRPTADSQVIDICWTNVDANIAPQEDKVRAHIILGSYRIEQAGDGCNVTFIGQASLAEKGPAYIVRRIATEQCETIGRLRTAVEHFGVPPYILDEREILVMQLQQFLAETRKTTLRAHVSQPGSFTLVLDKKRMYPSGVTISLVEGEGASSLSLRENADRLELSVDAAGVGKEFCIEFEPRDKEPEPSAGTGWW</sequence>
<organism evidence="2 3">
    <name type="scientific">Tilletiopsis washingtonensis</name>
    <dbReference type="NCBI Taxonomy" id="58919"/>
    <lineage>
        <taxon>Eukaryota</taxon>
        <taxon>Fungi</taxon>
        <taxon>Dikarya</taxon>
        <taxon>Basidiomycota</taxon>
        <taxon>Ustilaginomycotina</taxon>
        <taxon>Exobasidiomycetes</taxon>
        <taxon>Entylomatales</taxon>
        <taxon>Entylomatales incertae sedis</taxon>
        <taxon>Tilletiopsis</taxon>
    </lineage>
</organism>
<dbReference type="PROSITE" id="PS50848">
    <property type="entry name" value="START"/>
    <property type="match status" value="1"/>
</dbReference>
<name>A0A316Z997_9BASI</name>
<dbReference type="Proteomes" id="UP000245946">
    <property type="component" value="Unassembled WGS sequence"/>
</dbReference>
<dbReference type="SUPFAM" id="SSF55961">
    <property type="entry name" value="Bet v1-like"/>
    <property type="match status" value="1"/>
</dbReference>